<feature type="domain" description="A9CJY8-like N-terminal" evidence="2">
    <location>
        <begin position="38"/>
        <end position="80"/>
    </location>
</feature>
<keyword evidence="4" id="KW-1185">Reference proteome</keyword>
<dbReference type="Gene3D" id="3.30.2130.10">
    <property type="entry name" value="VC0802-like"/>
    <property type="match status" value="1"/>
</dbReference>
<dbReference type="InterPro" id="IPR045865">
    <property type="entry name" value="ACT-like_dom_sf"/>
</dbReference>
<gene>
    <name evidence="3" type="ORF">GCM10010841_13410</name>
</gene>
<reference evidence="4" key="1">
    <citation type="journal article" date="2019" name="Int. J. Syst. Evol. Microbiol.">
        <title>The Global Catalogue of Microorganisms (GCM) 10K type strain sequencing project: providing services to taxonomists for standard genome sequencing and annotation.</title>
        <authorList>
            <consortium name="The Broad Institute Genomics Platform"/>
            <consortium name="The Broad Institute Genome Sequencing Center for Infectious Disease"/>
            <person name="Wu L."/>
            <person name="Ma J."/>
        </authorList>
    </citation>
    <scope>NUCLEOTIDE SEQUENCE [LARGE SCALE GENOMIC DNA]</scope>
    <source>
        <strain evidence="4">JCM 15443</strain>
    </source>
</reference>
<evidence type="ECO:0000313" key="3">
    <source>
        <dbReference type="EMBL" id="GGM06509.1"/>
    </source>
</evidence>
<dbReference type="Proteomes" id="UP000661918">
    <property type="component" value="Unassembled WGS sequence"/>
</dbReference>
<dbReference type="InterPro" id="IPR027795">
    <property type="entry name" value="CASTOR_ACT_dom"/>
</dbReference>
<dbReference type="EMBL" id="BMOM01000007">
    <property type="protein sequence ID" value="GGM06509.1"/>
    <property type="molecule type" value="Genomic_DNA"/>
</dbReference>
<proteinExistence type="predicted"/>
<protein>
    <submittedName>
        <fullName evidence="3">ACT domain-containing protein</fullName>
    </submittedName>
</protein>
<dbReference type="Pfam" id="PF21631">
    <property type="entry name" value="A9CJY8-like_N"/>
    <property type="match status" value="1"/>
</dbReference>
<name>A0ABQ2GPM7_9DEIO</name>
<dbReference type="Pfam" id="PF13840">
    <property type="entry name" value="ACT_7"/>
    <property type="match status" value="1"/>
</dbReference>
<accession>A0ABQ2GPM7</accession>
<evidence type="ECO:0000313" key="4">
    <source>
        <dbReference type="Proteomes" id="UP000661918"/>
    </source>
</evidence>
<dbReference type="PANTHER" id="PTHR31131:SF6">
    <property type="entry name" value="CASTOR ACT DOMAIN-CONTAINING PROTEIN"/>
    <property type="match status" value="1"/>
</dbReference>
<dbReference type="PIRSF" id="PIRSF008459">
    <property type="entry name" value="UCP008459"/>
    <property type="match status" value="1"/>
</dbReference>
<dbReference type="PANTHER" id="PTHR31131">
    <property type="entry name" value="CHROMOSOME 1, WHOLE GENOME SHOTGUN SEQUENCE"/>
    <property type="match status" value="1"/>
</dbReference>
<comment type="caution">
    <text evidence="3">The sequence shown here is derived from an EMBL/GenBank/DDBJ whole genome shotgun (WGS) entry which is preliminary data.</text>
</comment>
<organism evidence="3 4">
    <name type="scientific">Deinococcus aerophilus</name>
    <dbReference type="NCBI Taxonomy" id="522488"/>
    <lineage>
        <taxon>Bacteria</taxon>
        <taxon>Thermotogati</taxon>
        <taxon>Deinococcota</taxon>
        <taxon>Deinococci</taxon>
        <taxon>Deinococcales</taxon>
        <taxon>Deinococcaceae</taxon>
        <taxon>Deinococcus</taxon>
    </lineage>
</organism>
<evidence type="ECO:0000259" key="2">
    <source>
        <dbReference type="Pfam" id="PF21631"/>
    </source>
</evidence>
<dbReference type="InterPro" id="IPR051719">
    <property type="entry name" value="CASTOR_mTORC1"/>
</dbReference>
<evidence type="ECO:0000259" key="1">
    <source>
        <dbReference type="Pfam" id="PF13840"/>
    </source>
</evidence>
<dbReference type="InterPro" id="IPR049447">
    <property type="entry name" value="A9CJY8-like_N"/>
</dbReference>
<feature type="domain" description="CASTOR ACT" evidence="1">
    <location>
        <begin position="85"/>
        <end position="146"/>
    </location>
</feature>
<dbReference type="SUPFAM" id="SSF55021">
    <property type="entry name" value="ACT-like"/>
    <property type="match status" value="2"/>
</dbReference>
<dbReference type="InterPro" id="IPR016540">
    <property type="entry name" value="UCP008459"/>
</dbReference>
<sequence>MSFIIDKVDLLKKSGPAGALCRSPILGSMSLTLSVLPDEYAVCQLSAEAGVPVWATSGELWSVTGAPGEVSVVCGAAAVPPEVRAQRGWAALRLHGPFEFTLTGILAAVLNPLRDAGVGIFALSTFDTDYVLVPQEKLARAVEALRAAGHTVTA</sequence>